<reference evidence="3" key="2">
    <citation type="journal article" date="2023" name="Science">
        <title>Genomic signatures of disease resistance in endangered staghorn corals.</title>
        <authorList>
            <person name="Vollmer S.V."/>
            <person name="Selwyn J.D."/>
            <person name="Despard B.A."/>
            <person name="Roesel C.L."/>
        </authorList>
    </citation>
    <scope>NUCLEOTIDE SEQUENCE</scope>
    <source>
        <strain evidence="3">K2</strain>
    </source>
</reference>
<dbReference type="PANTHER" id="PTHR47331">
    <property type="entry name" value="PHD-TYPE DOMAIN-CONTAINING PROTEIN"/>
    <property type="match status" value="1"/>
</dbReference>
<reference evidence="3" key="1">
    <citation type="journal article" date="2023" name="G3 (Bethesda)">
        <title>Whole genome assembly and annotation of the endangered Caribbean coral Acropora cervicornis.</title>
        <authorList>
            <person name="Selwyn J.D."/>
            <person name="Vollmer S.V."/>
        </authorList>
    </citation>
    <scope>NUCLEOTIDE SEQUENCE</scope>
    <source>
        <strain evidence="3">K2</strain>
    </source>
</reference>
<evidence type="ECO:0000313" key="4">
    <source>
        <dbReference type="Proteomes" id="UP001249851"/>
    </source>
</evidence>
<protein>
    <recommendedName>
        <fullName evidence="2">Integrase zinc-binding domain-containing protein</fullName>
    </recommendedName>
</protein>
<gene>
    <name evidence="3" type="ORF">P5673_030170</name>
</gene>
<sequence length="203" mass="23171">MLGEVDPVQWNGLLCVAGRLSCARISLDAKHQIILPKNNHVSSLIINHYHTLSSHSGRQHVLSLLRQRYWVIKANSAVRKILTKCYSCRKREAPFCEQKMADLPQDRLVPDRPPFTTVGVDCFGLFHVNGTAKQEVVTTQKKRELTPVEAALEEIIEKEKEFEKQCSSEDSDKKEKAEKDQKNGEEMCQESLKTFAQTKKESF</sequence>
<dbReference type="InterPro" id="IPR041588">
    <property type="entry name" value="Integrase_H2C2"/>
</dbReference>
<name>A0AAD9UTG7_ACRCE</name>
<dbReference type="Proteomes" id="UP001249851">
    <property type="component" value="Unassembled WGS sequence"/>
</dbReference>
<accession>A0AAD9UTG7</accession>
<feature type="compositionally biased region" description="Basic and acidic residues" evidence="1">
    <location>
        <begin position="163"/>
        <end position="185"/>
    </location>
</feature>
<organism evidence="3 4">
    <name type="scientific">Acropora cervicornis</name>
    <name type="common">Staghorn coral</name>
    <dbReference type="NCBI Taxonomy" id="6130"/>
    <lineage>
        <taxon>Eukaryota</taxon>
        <taxon>Metazoa</taxon>
        <taxon>Cnidaria</taxon>
        <taxon>Anthozoa</taxon>
        <taxon>Hexacorallia</taxon>
        <taxon>Scleractinia</taxon>
        <taxon>Astrocoeniina</taxon>
        <taxon>Acroporidae</taxon>
        <taxon>Acropora</taxon>
    </lineage>
</organism>
<dbReference type="EMBL" id="JARQWQ010000127">
    <property type="protein sequence ID" value="KAK2549346.1"/>
    <property type="molecule type" value="Genomic_DNA"/>
</dbReference>
<keyword evidence="4" id="KW-1185">Reference proteome</keyword>
<dbReference type="Pfam" id="PF17921">
    <property type="entry name" value="Integrase_H2C2"/>
    <property type="match status" value="1"/>
</dbReference>
<dbReference type="Gene3D" id="1.10.340.70">
    <property type="match status" value="1"/>
</dbReference>
<evidence type="ECO:0000259" key="2">
    <source>
        <dbReference type="Pfam" id="PF17921"/>
    </source>
</evidence>
<dbReference type="PANTHER" id="PTHR47331:SF1">
    <property type="entry name" value="GAG-LIKE PROTEIN"/>
    <property type="match status" value="1"/>
</dbReference>
<dbReference type="AlphaFoldDB" id="A0AAD9UTG7"/>
<proteinExistence type="predicted"/>
<feature type="domain" description="Integrase zinc-binding" evidence="2">
    <location>
        <begin position="43"/>
        <end position="93"/>
    </location>
</feature>
<feature type="region of interest" description="Disordered" evidence="1">
    <location>
        <begin position="163"/>
        <end position="189"/>
    </location>
</feature>
<evidence type="ECO:0000256" key="1">
    <source>
        <dbReference type="SAM" id="MobiDB-lite"/>
    </source>
</evidence>
<evidence type="ECO:0000313" key="3">
    <source>
        <dbReference type="EMBL" id="KAK2549346.1"/>
    </source>
</evidence>
<comment type="caution">
    <text evidence="3">The sequence shown here is derived from an EMBL/GenBank/DDBJ whole genome shotgun (WGS) entry which is preliminary data.</text>
</comment>